<dbReference type="RefSeq" id="WP_203907679.1">
    <property type="nucleotide sequence ID" value="NZ_BONY01000009.1"/>
</dbReference>
<name>A0A8J3Q5Q5_9ACTN</name>
<proteinExistence type="predicted"/>
<sequence length="297" mass="30574">MTVSDLFDALGVGGAAYAAPIGGGSGVGVRENDLVTPASVMKIQVALAAGEAIAAGVLDGTQQRVLAAGLRTPGQVGISLLRDDVSMSVRDLIPQMLTISDNVATDELIALVGLERINELTGALGLTRTQITEDLRSTLDTMAKEVGFADYPAFADHDSAAGPPSLAELRLRLHGSAALDPARGSRTTAAETVRLLQAIWTGEGVSEAAAQGVRQAMESQLTRHRIASGFGPQVAVAAKTGGLMGLVRNEAGVVTLPTGQRYAVAVFTRCEPAATIDPARIDAGIGTIARALVDELQ</sequence>
<evidence type="ECO:0000313" key="2">
    <source>
        <dbReference type="EMBL" id="GIH03772.1"/>
    </source>
</evidence>
<dbReference type="InterPro" id="IPR000871">
    <property type="entry name" value="Beta-lactam_class-A"/>
</dbReference>
<dbReference type="AlphaFoldDB" id="A0A8J3Q5Q5"/>
<reference evidence="2" key="1">
    <citation type="submission" date="2021-01" db="EMBL/GenBank/DDBJ databases">
        <title>Whole genome shotgun sequence of Rhizocola hellebori NBRC 109834.</title>
        <authorList>
            <person name="Komaki H."/>
            <person name="Tamura T."/>
        </authorList>
    </citation>
    <scope>NUCLEOTIDE SEQUENCE</scope>
    <source>
        <strain evidence="2">NBRC 109834</strain>
    </source>
</reference>
<dbReference type="Gene3D" id="3.40.710.10">
    <property type="entry name" value="DD-peptidase/beta-lactamase superfamily"/>
    <property type="match status" value="1"/>
</dbReference>
<keyword evidence="2" id="KW-0378">Hydrolase</keyword>
<dbReference type="InterPro" id="IPR012338">
    <property type="entry name" value="Beta-lactam/transpept-like"/>
</dbReference>
<protein>
    <submittedName>
        <fullName evidence="2">Serine hydrolase</fullName>
    </submittedName>
</protein>
<dbReference type="Proteomes" id="UP000612899">
    <property type="component" value="Unassembled WGS sequence"/>
</dbReference>
<dbReference type="GO" id="GO:0008800">
    <property type="term" value="F:beta-lactamase activity"/>
    <property type="evidence" value="ECO:0007669"/>
    <property type="project" value="InterPro"/>
</dbReference>
<keyword evidence="3" id="KW-1185">Reference proteome</keyword>
<dbReference type="SUPFAM" id="SSF56601">
    <property type="entry name" value="beta-lactamase/transpeptidase-like"/>
    <property type="match status" value="1"/>
</dbReference>
<comment type="caution">
    <text evidence="2">The sequence shown here is derived from an EMBL/GenBank/DDBJ whole genome shotgun (WGS) entry which is preliminary data.</text>
</comment>
<dbReference type="Pfam" id="PF13354">
    <property type="entry name" value="Beta-lactamase2"/>
    <property type="match status" value="1"/>
</dbReference>
<evidence type="ECO:0000313" key="3">
    <source>
        <dbReference type="Proteomes" id="UP000612899"/>
    </source>
</evidence>
<dbReference type="EMBL" id="BONY01000009">
    <property type="protein sequence ID" value="GIH03772.1"/>
    <property type="molecule type" value="Genomic_DNA"/>
</dbReference>
<feature type="domain" description="Beta-lactamase class A catalytic" evidence="1">
    <location>
        <begin position="21"/>
        <end position="268"/>
    </location>
</feature>
<gene>
    <name evidence="2" type="ORF">Rhe02_18390</name>
</gene>
<evidence type="ECO:0000259" key="1">
    <source>
        <dbReference type="Pfam" id="PF13354"/>
    </source>
</evidence>
<dbReference type="GO" id="GO:0046677">
    <property type="term" value="P:response to antibiotic"/>
    <property type="evidence" value="ECO:0007669"/>
    <property type="project" value="InterPro"/>
</dbReference>
<accession>A0A8J3Q5Q5</accession>
<dbReference type="PANTHER" id="PTHR35333">
    <property type="entry name" value="BETA-LACTAMASE"/>
    <property type="match status" value="1"/>
</dbReference>
<organism evidence="2 3">
    <name type="scientific">Rhizocola hellebori</name>
    <dbReference type="NCBI Taxonomy" id="1392758"/>
    <lineage>
        <taxon>Bacteria</taxon>
        <taxon>Bacillati</taxon>
        <taxon>Actinomycetota</taxon>
        <taxon>Actinomycetes</taxon>
        <taxon>Micromonosporales</taxon>
        <taxon>Micromonosporaceae</taxon>
        <taxon>Rhizocola</taxon>
    </lineage>
</organism>
<dbReference type="InterPro" id="IPR045155">
    <property type="entry name" value="Beta-lactam_cat"/>
</dbReference>
<dbReference type="GO" id="GO:0030655">
    <property type="term" value="P:beta-lactam antibiotic catabolic process"/>
    <property type="evidence" value="ECO:0007669"/>
    <property type="project" value="InterPro"/>
</dbReference>
<dbReference type="PANTHER" id="PTHR35333:SF3">
    <property type="entry name" value="BETA-LACTAMASE-TYPE TRANSPEPTIDASE FOLD CONTAINING PROTEIN"/>
    <property type="match status" value="1"/>
</dbReference>